<keyword evidence="2" id="KW-1185">Reference proteome</keyword>
<evidence type="ECO:0000313" key="2">
    <source>
        <dbReference type="Proteomes" id="UP000299102"/>
    </source>
</evidence>
<dbReference type="AlphaFoldDB" id="A0A4C1XI11"/>
<evidence type="ECO:0000313" key="1">
    <source>
        <dbReference type="EMBL" id="GBP63048.1"/>
    </source>
</evidence>
<sequence length="98" mass="10683">MRWVNFKPIELRRPRYKNLSSIGSRIVEKLMLSGGSERLPSATGGAGVFDDVNPRAFDPCSVSIPVPFSVSLSDPSPVFDSARHPGPVLDSHPCLTFD</sequence>
<accession>A0A4C1XI11</accession>
<name>A0A4C1XI11_EUMVA</name>
<comment type="caution">
    <text evidence="1">The sequence shown here is derived from an EMBL/GenBank/DDBJ whole genome shotgun (WGS) entry which is preliminary data.</text>
</comment>
<reference evidence="1 2" key="1">
    <citation type="journal article" date="2019" name="Commun. Biol.">
        <title>The bagworm genome reveals a unique fibroin gene that provides high tensile strength.</title>
        <authorList>
            <person name="Kono N."/>
            <person name="Nakamura H."/>
            <person name="Ohtoshi R."/>
            <person name="Tomita M."/>
            <person name="Numata K."/>
            <person name="Arakawa K."/>
        </authorList>
    </citation>
    <scope>NUCLEOTIDE SEQUENCE [LARGE SCALE GENOMIC DNA]</scope>
</reference>
<dbReference type="Proteomes" id="UP000299102">
    <property type="component" value="Unassembled WGS sequence"/>
</dbReference>
<gene>
    <name evidence="1" type="ORF">EVAR_87420_1</name>
</gene>
<dbReference type="EMBL" id="BGZK01000857">
    <property type="protein sequence ID" value="GBP63048.1"/>
    <property type="molecule type" value="Genomic_DNA"/>
</dbReference>
<organism evidence="1 2">
    <name type="scientific">Eumeta variegata</name>
    <name type="common">Bagworm moth</name>
    <name type="synonym">Eumeta japonica</name>
    <dbReference type="NCBI Taxonomy" id="151549"/>
    <lineage>
        <taxon>Eukaryota</taxon>
        <taxon>Metazoa</taxon>
        <taxon>Ecdysozoa</taxon>
        <taxon>Arthropoda</taxon>
        <taxon>Hexapoda</taxon>
        <taxon>Insecta</taxon>
        <taxon>Pterygota</taxon>
        <taxon>Neoptera</taxon>
        <taxon>Endopterygota</taxon>
        <taxon>Lepidoptera</taxon>
        <taxon>Glossata</taxon>
        <taxon>Ditrysia</taxon>
        <taxon>Tineoidea</taxon>
        <taxon>Psychidae</taxon>
        <taxon>Oiketicinae</taxon>
        <taxon>Eumeta</taxon>
    </lineage>
</organism>
<protein>
    <submittedName>
        <fullName evidence="1">Uncharacterized protein</fullName>
    </submittedName>
</protein>
<proteinExistence type="predicted"/>